<dbReference type="Proteomes" id="UP001150904">
    <property type="component" value="Unassembled WGS sequence"/>
</dbReference>
<dbReference type="AlphaFoldDB" id="A0A9W9MDP7"/>
<proteinExistence type="predicted"/>
<protein>
    <submittedName>
        <fullName evidence="1">Uncharacterized protein</fullName>
    </submittedName>
</protein>
<evidence type="ECO:0000313" key="2">
    <source>
        <dbReference type="Proteomes" id="UP001150904"/>
    </source>
</evidence>
<dbReference type="OrthoDB" id="5422579at2759"/>
<keyword evidence="2" id="KW-1185">Reference proteome</keyword>
<gene>
    <name evidence="1" type="ORF">N7498_007126</name>
</gene>
<dbReference type="EMBL" id="JAPQKR010000014">
    <property type="protein sequence ID" value="KAJ5198009.1"/>
    <property type="molecule type" value="Genomic_DNA"/>
</dbReference>
<accession>A0A9W9MDP7</accession>
<evidence type="ECO:0000313" key="1">
    <source>
        <dbReference type="EMBL" id="KAJ5198009.1"/>
    </source>
</evidence>
<organism evidence="1 2">
    <name type="scientific">Penicillium cinerascens</name>
    <dbReference type="NCBI Taxonomy" id="70096"/>
    <lineage>
        <taxon>Eukaryota</taxon>
        <taxon>Fungi</taxon>
        <taxon>Dikarya</taxon>
        <taxon>Ascomycota</taxon>
        <taxon>Pezizomycotina</taxon>
        <taxon>Eurotiomycetes</taxon>
        <taxon>Eurotiomycetidae</taxon>
        <taxon>Eurotiales</taxon>
        <taxon>Aspergillaceae</taxon>
        <taxon>Penicillium</taxon>
    </lineage>
</organism>
<reference evidence="1" key="2">
    <citation type="journal article" date="2023" name="IMA Fungus">
        <title>Comparative genomic study of the Penicillium genus elucidates a diverse pangenome and 15 lateral gene transfer events.</title>
        <authorList>
            <person name="Petersen C."/>
            <person name="Sorensen T."/>
            <person name="Nielsen M.R."/>
            <person name="Sondergaard T.E."/>
            <person name="Sorensen J.L."/>
            <person name="Fitzpatrick D.A."/>
            <person name="Frisvad J.C."/>
            <person name="Nielsen K.L."/>
        </authorList>
    </citation>
    <scope>NUCLEOTIDE SEQUENCE</scope>
    <source>
        <strain evidence="1">IBT 15544</strain>
    </source>
</reference>
<sequence length="479" mass="55385">MKDTKSLRLTCKTLGEITPFSLSRVFLSANSLNIQVFRAIADHPKFRQEITEIIWDDASFVSAPLIWEDIYPITDPQSLETNPNEGCPNWFVDGCEENRYMMKRRKYHNVDRPKNQMDSQMPLKACWEYYSQILNDQTTVIESKEDEKAFLYGLERFPRLKRVTVTPATHGWLFSPLYETPMIRAFPYGFNYPIPRGWHIEQNEGQIANPLHWSEATDEYKQLWRGARIVLRVLSQMETHNVSELSFDSKQLPTGINYLIFERPCEEYNHFTTIMKRPGFRRLDISLFTGTSGIYSWAGFRSGYFLKAISMAKELTHIHLSTTFDDGSSMGDPPMPLKEVFPIEKWPKLYHLGLSRFSVNTSELIDLLNLAPASLRSIKLEFLEFPNDELRLSGLLGRMREELNWAERDQPLTPTVTIAMEGYYGMPGRFVEVTDEVANFLYGSGEIPVNGKDTRNPKFGIGTNRDLFEAEYTRPNVSV</sequence>
<reference evidence="1" key="1">
    <citation type="submission" date="2022-12" db="EMBL/GenBank/DDBJ databases">
        <authorList>
            <person name="Petersen C."/>
        </authorList>
    </citation>
    <scope>NUCLEOTIDE SEQUENCE</scope>
    <source>
        <strain evidence="1">IBT 15544</strain>
    </source>
</reference>
<dbReference type="GeneID" id="83181489"/>
<name>A0A9W9MDP7_9EURO</name>
<comment type="caution">
    <text evidence="1">The sequence shown here is derived from an EMBL/GenBank/DDBJ whole genome shotgun (WGS) entry which is preliminary data.</text>
</comment>
<dbReference type="RefSeq" id="XP_058306437.1">
    <property type="nucleotide sequence ID" value="XM_058454188.1"/>
</dbReference>